<accession>A7HMW5</accession>
<reference evidence="1 2" key="2">
    <citation type="journal article" date="2009" name="Proc. Natl. Acad. Sci. U.S.A.">
        <title>On the chimeric nature, thermophilic origin, and phylogenetic placement of the Thermotogales.</title>
        <authorList>
            <person name="Zhaxybayeva O."/>
            <person name="Swithers K.S."/>
            <person name="Lapierre P."/>
            <person name="Fournier G.P."/>
            <person name="Bickhart D.M."/>
            <person name="DeBoy R.T."/>
            <person name="Nelson K.E."/>
            <person name="Nesbo C.L."/>
            <person name="Doolittle W.F."/>
            <person name="Gogarten J.P."/>
            <person name="Noll K.M."/>
        </authorList>
    </citation>
    <scope>NUCLEOTIDE SEQUENCE [LARGE SCALE GENOMIC DNA]</scope>
    <source>
        <strain evidence="2">ATCC 35602 / DSM 5306 / Rt17-B1</strain>
    </source>
</reference>
<dbReference type="Proteomes" id="UP000002415">
    <property type="component" value="Chromosome"/>
</dbReference>
<dbReference type="AlphaFoldDB" id="A7HMW5"/>
<protein>
    <submittedName>
        <fullName evidence="1">Uncharacterized protein</fullName>
    </submittedName>
</protein>
<dbReference type="RefSeq" id="WP_011994555.1">
    <property type="nucleotide sequence ID" value="NC_009718.1"/>
</dbReference>
<dbReference type="HOGENOM" id="CLU_986078_0_0_0"/>
<dbReference type="eggNOG" id="ENOG5032E25">
    <property type="taxonomic scope" value="Bacteria"/>
</dbReference>
<organism evidence="1 2">
    <name type="scientific">Fervidobacterium nodosum (strain ATCC 35602 / DSM 5306 / Rt17-B1)</name>
    <dbReference type="NCBI Taxonomy" id="381764"/>
    <lineage>
        <taxon>Bacteria</taxon>
        <taxon>Thermotogati</taxon>
        <taxon>Thermotogota</taxon>
        <taxon>Thermotogae</taxon>
        <taxon>Thermotogales</taxon>
        <taxon>Fervidobacteriaceae</taxon>
        <taxon>Fervidobacterium</taxon>
    </lineage>
</organism>
<name>A7HMW5_FERNB</name>
<keyword evidence="2" id="KW-1185">Reference proteome</keyword>
<sequence length="277" mass="31247">MKGLKGSIWIIITLLTLFGTTLLAETESATSASLAVVENEEIRIIVDLESYAGTLFDILANTKVLRLTITNKTGLPLKIIWDESLFTDNYGKPVKLIREGQKFIDATRAQVPTVILPNSTLSIIAVPESHIYYSGGWQVLGISGIVSNRKLFVTYEVNDKKKYIETSIIIELPSKSSKNQKTRITFPFFNILYPFSDKEGNITSYKGFSALLFGYVEKNYYGSMKFNSWNNFWHWGTAFIVLPYIGIGTEYVNGDGTFAFSLFTLYIVPFFEFSVSF</sequence>
<dbReference type="KEGG" id="fno:Fnod_1402"/>
<reference evidence="1 2" key="1">
    <citation type="submission" date="2007-07" db="EMBL/GenBank/DDBJ databases">
        <title>Complete sequence of Fervidobacterium nodosum Rt17-B1.</title>
        <authorList>
            <consortium name="US DOE Joint Genome Institute"/>
            <person name="Copeland A."/>
            <person name="Lucas S."/>
            <person name="Lapidus A."/>
            <person name="Barry K."/>
            <person name="Glavina del Rio T."/>
            <person name="Dalin E."/>
            <person name="Tice H."/>
            <person name="Pitluck S."/>
            <person name="Saunders E."/>
            <person name="Brettin T."/>
            <person name="Bruce D."/>
            <person name="Detter J.C."/>
            <person name="Han C."/>
            <person name="Schmutz J."/>
            <person name="Larimer F."/>
            <person name="Land M."/>
            <person name="Hauser L."/>
            <person name="Kyrpides N."/>
            <person name="Mikhailova N."/>
            <person name="Nelson K."/>
            <person name="Gogarten J.P."/>
            <person name="Noll K."/>
            <person name="Richardson P."/>
        </authorList>
    </citation>
    <scope>NUCLEOTIDE SEQUENCE [LARGE SCALE GENOMIC DNA]</scope>
    <source>
        <strain evidence="2">ATCC 35602 / DSM 5306 / Rt17-B1</strain>
    </source>
</reference>
<dbReference type="EMBL" id="CP000771">
    <property type="protein sequence ID" value="ABS61248.1"/>
    <property type="molecule type" value="Genomic_DNA"/>
</dbReference>
<gene>
    <name evidence="1" type="ordered locus">Fnod_1402</name>
</gene>
<evidence type="ECO:0000313" key="2">
    <source>
        <dbReference type="Proteomes" id="UP000002415"/>
    </source>
</evidence>
<proteinExistence type="predicted"/>
<dbReference type="OrthoDB" id="42134at2"/>
<evidence type="ECO:0000313" key="1">
    <source>
        <dbReference type="EMBL" id="ABS61248.1"/>
    </source>
</evidence>